<sequence length="84" mass="8295">MKSRYLSAIVASALVLAPTATLAQSAAPAPAVETVSADEGSNLLGGGGMVLAGVFFAALLALILLEDEIFGDDGPLNPGTPVTP</sequence>
<evidence type="ECO:0000256" key="2">
    <source>
        <dbReference type="SAM" id="SignalP"/>
    </source>
</evidence>
<evidence type="ECO:0000313" key="4">
    <source>
        <dbReference type="Proteomes" id="UP000241167"/>
    </source>
</evidence>
<feature type="chain" id="PRO_5015126178" evidence="2">
    <location>
        <begin position="24"/>
        <end position="84"/>
    </location>
</feature>
<name>A0A2P7QLU7_9SPHN</name>
<dbReference type="RefSeq" id="WP_106514132.1">
    <property type="nucleotide sequence ID" value="NZ_PXYI01000005.1"/>
</dbReference>
<keyword evidence="2" id="KW-0732">Signal</keyword>
<keyword evidence="1" id="KW-0812">Transmembrane</keyword>
<evidence type="ECO:0000313" key="3">
    <source>
        <dbReference type="EMBL" id="PSJ38937.1"/>
    </source>
</evidence>
<reference evidence="3 4" key="1">
    <citation type="submission" date="2018-03" db="EMBL/GenBank/DDBJ databases">
        <title>The draft genome of Sphingosinicella sp. GL-C-18.</title>
        <authorList>
            <person name="Liu L."/>
            <person name="Li L."/>
            <person name="Liang L."/>
            <person name="Zhang X."/>
            <person name="Wang T."/>
        </authorList>
    </citation>
    <scope>NUCLEOTIDE SEQUENCE [LARGE SCALE GENOMIC DNA]</scope>
    <source>
        <strain evidence="3 4">GL-C-18</strain>
    </source>
</reference>
<gene>
    <name evidence="3" type="ORF">C7I55_16615</name>
</gene>
<feature type="transmembrane region" description="Helical" evidence="1">
    <location>
        <begin position="41"/>
        <end position="65"/>
    </location>
</feature>
<feature type="signal peptide" evidence="2">
    <location>
        <begin position="1"/>
        <end position="23"/>
    </location>
</feature>
<dbReference type="EMBL" id="PXYI01000005">
    <property type="protein sequence ID" value="PSJ38937.1"/>
    <property type="molecule type" value="Genomic_DNA"/>
</dbReference>
<keyword evidence="1" id="KW-0472">Membrane</keyword>
<keyword evidence="1" id="KW-1133">Transmembrane helix</keyword>
<proteinExistence type="predicted"/>
<evidence type="ECO:0000256" key="1">
    <source>
        <dbReference type="SAM" id="Phobius"/>
    </source>
</evidence>
<dbReference type="Proteomes" id="UP000241167">
    <property type="component" value="Unassembled WGS sequence"/>
</dbReference>
<accession>A0A2P7QLU7</accession>
<protein>
    <submittedName>
        <fullName evidence="3">Uncharacterized protein</fullName>
    </submittedName>
</protein>
<comment type="caution">
    <text evidence="3">The sequence shown here is derived from an EMBL/GenBank/DDBJ whole genome shotgun (WGS) entry which is preliminary data.</text>
</comment>
<dbReference type="AlphaFoldDB" id="A0A2P7QLU7"/>
<organism evidence="3 4">
    <name type="scientific">Allosphingosinicella deserti</name>
    <dbReference type="NCBI Taxonomy" id="2116704"/>
    <lineage>
        <taxon>Bacteria</taxon>
        <taxon>Pseudomonadati</taxon>
        <taxon>Pseudomonadota</taxon>
        <taxon>Alphaproteobacteria</taxon>
        <taxon>Sphingomonadales</taxon>
        <taxon>Sphingomonadaceae</taxon>
        <taxon>Allosphingosinicella</taxon>
    </lineage>
</organism>
<keyword evidence="4" id="KW-1185">Reference proteome</keyword>